<organism evidence="7 8">
    <name type="scientific">Leptobrachium leishanense</name>
    <name type="common">Leishan spiny toad</name>
    <dbReference type="NCBI Taxonomy" id="445787"/>
    <lineage>
        <taxon>Eukaryota</taxon>
        <taxon>Metazoa</taxon>
        <taxon>Chordata</taxon>
        <taxon>Craniata</taxon>
        <taxon>Vertebrata</taxon>
        <taxon>Euteleostomi</taxon>
        <taxon>Amphibia</taxon>
        <taxon>Batrachia</taxon>
        <taxon>Anura</taxon>
        <taxon>Pelobatoidea</taxon>
        <taxon>Megophryidae</taxon>
        <taxon>Leptobrachium</taxon>
    </lineage>
</organism>
<evidence type="ECO:0000313" key="7">
    <source>
        <dbReference type="Ensembl" id="ENSLLEP00000040476.1"/>
    </source>
</evidence>
<evidence type="ECO:0000256" key="4">
    <source>
        <dbReference type="ARBA" id="ARBA00022801"/>
    </source>
</evidence>
<proteinExistence type="inferred from homology"/>
<reference evidence="7" key="1">
    <citation type="submission" date="2025-08" db="UniProtKB">
        <authorList>
            <consortium name="Ensembl"/>
        </authorList>
    </citation>
    <scope>IDENTIFICATION</scope>
</reference>
<dbReference type="GO" id="GO:0016787">
    <property type="term" value="F:hydrolase activity"/>
    <property type="evidence" value="ECO:0007669"/>
    <property type="project" value="UniProtKB-KW"/>
</dbReference>
<dbReference type="GeneTree" id="ENSGT01010000230081"/>
<dbReference type="InterPro" id="IPR023412">
    <property type="entry name" value="RNaseA_domain"/>
</dbReference>
<dbReference type="PROSITE" id="PS00127">
    <property type="entry name" value="RNASE_PANCREATIC"/>
    <property type="match status" value="1"/>
</dbReference>
<accession>A0A8C5WIB8</accession>
<dbReference type="GO" id="GO:0004519">
    <property type="term" value="F:endonuclease activity"/>
    <property type="evidence" value="ECO:0007669"/>
    <property type="project" value="UniProtKB-KW"/>
</dbReference>
<protein>
    <recommendedName>
        <fullName evidence="6">Ribonuclease A-domain domain-containing protein</fullName>
    </recommendedName>
</protein>
<keyword evidence="2 5" id="KW-0540">Nuclease</keyword>
<keyword evidence="4 5" id="KW-0378">Hydrolase</keyword>
<reference evidence="7" key="2">
    <citation type="submission" date="2025-09" db="UniProtKB">
        <authorList>
            <consortium name="Ensembl"/>
        </authorList>
    </citation>
    <scope>IDENTIFICATION</scope>
</reference>
<dbReference type="Proteomes" id="UP000694569">
    <property type="component" value="Unplaced"/>
</dbReference>
<dbReference type="InterPro" id="IPR036816">
    <property type="entry name" value="RNaseA-like_dom_sf"/>
</dbReference>
<dbReference type="GO" id="GO:0050830">
    <property type="term" value="P:defense response to Gram-positive bacterium"/>
    <property type="evidence" value="ECO:0007669"/>
    <property type="project" value="TreeGrafter"/>
</dbReference>
<keyword evidence="8" id="KW-1185">Reference proteome</keyword>
<dbReference type="PANTHER" id="PTHR11437">
    <property type="entry name" value="RIBONUCLEASE"/>
    <property type="match status" value="1"/>
</dbReference>
<dbReference type="SUPFAM" id="SSF54076">
    <property type="entry name" value="RNase A-like"/>
    <property type="match status" value="1"/>
</dbReference>
<evidence type="ECO:0000256" key="2">
    <source>
        <dbReference type="ARBA" id="ARBA00022722"/>
    </source>
</evidence>
<name>A0A8C5WIB8_9ANUR</name>
<evidence type="ECO:0000259" key="6">
    <source>
        <dbReference type="SMART" id="SM00092"/>
    </source>
</evidence>
<dbReference type="GO" id="GO:0003676">
    <property type="term" value="F:nucleic acid binding"/>
    <property type="evidence" value="ECO:0007669"/>
    <property type="project" value="InterPro"/>
</dbReference>
<dbReference type="Ensembl" id="ENSLLET00000042123.1">
    <property type="protein sequence ID" value="ENSLLEP00000040476.1"/>
    <property type="gene ID" value="ENSLLEG00000025765.1"/>
</dbReference>
<sequence>QNKEDLEKHIVNSGPINCADMIRQRAIKNPDGSCKKINTFIHKASPFTPDFFCDGDPSDHKLTCPHNFDLTICSRTGGKWPPKCTYAQSMVKNSQICIVCADNRPVHFSSEGPCDGWHGGTV</sequence>
<evidence type="ECO:0000313" key="8">
    <source>
        <dbReference type="Proteomes" id="UP000694569"/>
    </source>
</evidence>
<dbReference type="AlphaFoldDB" id="A0A8C5WIB8"/>
<evidence type="ECO:0000256" key="1">
    <source>
        <dbReference type="ARBA" id="ARBA00005600"/>
    </source>
</evidence>
<dbReference type="Gene3D" id="3.10.130.10">
    <property type="entry name" value="Ribonuclease A-like domain"/>
    <property type="match status" value="1"/>
</dbReference>
<dbReference type="InterPro" id="IPR023411">
    <property type="entry name" value="RNaseA_AS"/>
</dbReference>
<dbReference type="SMART" id="SM00092">
    <property type="entry name" value="RNAse_Pc"/>
    <property type="match status" value="1"/>
</dbReference>
<feature type="domain" description="Ribonuclease A-domain" evidence="6">
    <location>
        <begin position="3"/>
        <end position="112"/>
    </location>
</feature>
<evidence type="ECO:0000256" key="3">
    <source>
        <dbReference type="ARBA" id="ARBA00022759"/>
    </source>
</evidence>
<dbReference type="OrthoDB" id="9824991at2759"/>
<comment type="similarity">
    <text evidence="1 5">Belongs to the pancreatic ribonuclease family.</text>
</comment>
<dbReference type="GO" id="GO:0004540">
    <property type="term" value="F:RNA nuclease activity"/>
    <property type="evidence" value="ECO:0007669"/>
    <property type="project" value="TreeGrafter"/>
</dbReference>
<dbReference type="PANTHER" id="PTHR11437:SF66">
    <property type="entry name" value="RNASE 3"/>
    <property type="match status" value="1"/>
</dbReference>
<dbReference type="InterPro" id="IPR001427">
    <property type="entry name" value="RNaseA"/>
</dbReference>
<dbReference type="Pfam" id="PF00074">
    <property type="entry name" value="RnaseA"/>
    <property type="match status" value="1"/>
</dbReference>
<keyword evidence="3 5" id="KW-0255">Endonuclease</keyword>
<evidence type="ECO:0000256" key="5">
    <source>
        <dbReference type="RuleBase" id="RU000651"/>
    </source>
</evidence>